<evidence type="ECO:0000313" key="2">
    <source>
        <dbReference type="EMBL" id="MBC2399627.1"/>
    </source>
</evidence>
<comment type="caution">
    <text evidence="2">The sequence shown here is derived from an EMBL/GenBank/DDBJ whole genome shotgun (WGS) entry which is preliminary data.</text>
</comment>
<proteinExistence type="predicted"/>
<dbReference type="EMBL" id="JAAZWO010000032">
    <property type="protein sequence ID" value="MBC2399627.1"/>
    <property type="molecule type" value="Genomic_DNA"/>
</dbReference>
<dbReference type="Proteomes" id="UP000563151">
    <property type="component" value="Unassembled WGS sequence"/>
</dbReference>
<dbReference type="InterPro" id="IPR046059">
    <property type="entry name" value="DUF6017"/>
</dbReference>
<organism evidence="2 3">
    <name type="scientific">Clostridium tetanomorphum</name>
    <dbReference type="NCBI Taxonomy" id="1553"/>
    <lineage>
        <taxon>Bacteria</taxon>
        <taxon>Bacillati</taxon>
        <taxon>Bacillota</taxon>
        <taxon>Clostridia</taxon>
        <taxon>Eubacteriales</taxon>
        <taxon>Clostridiaceae</taxon>
        <taxon>Clostridium</taxon>
    </lineage>
</organism>
<feature type="domain" description="DUF6017" evidence="1">
    <location>
        <begin position="156"/>
        <end position="255"/>
    </location>
</feature>
<sequence>MISCTVVDSARFLKMPATSQNLYFHLVVNADDDGIVEAYKVMAMCKANEDDLRVLVGKQFVQILNEDLVTYIIHWRQMNVLRADRKTDSIYKDLLLQVNPDVELLEKKERSDLKKKQKNKCQSVDGPRTAQHNLIQSKSTQENLIEDKSVNPSIGSEYRNLIAENIHLDWLKDAASGHGEKEVLMVDEIYETICDMVCNPRDKVTIKNTDYPWIVVKSQYLKLNYQHIANILNRIVDADLKIKNMNAYLISTLYTESMSGVLAEEAELHDDYLKYLRGQPY</sequence>
<accession>A0A923J1W2</accession>
<name>A0A923J1W2_CLOTT</name>
<dbReference type="Pfam" id="PF19481">
    <property type="entry name" value="DUF6017"/>
    <property type="match status" value="1"/>
</dbReference>
<keyword evidence="3" id="KW-1185">Reference proteome</keyword>
<gene>
    <name evidence="2" type="ORF">HGG79_17905</name>
</gene>
<dbReference type="AlphaFoldDB" id="A0A923J1W2"/>
<evidence type="ECO:0000259" key="1">
    <source>
        <dbReference type="Pfam" id="PF19481"/>
    </source>
</evidence>
<dbReference type="RefSeq" id="WP_173679964.1">
    <property type="nucleotide sequence ID" value="NZ_JAAZWO010000032.1"/>
</dbReference>
<reference evidence="2 3" key="1">
    <citation type="submission" date="2020-04" db="EMBL/GenBank/DDBJ databases">
        <title>Genomic insights into acetone-butanol-ethanol (ABE) fermentation by sequencing solventogenic clostridia strains.</title>
        <authorList>
            <person name="Brown S."/>
        </authorList>
    </citation>
    <scope>NUCLEOTIDE SEQUENCE [LARGE SCALE GENOMIC DNA]</scope>
    <source>
        <strain evidence="2 3">DJ011</strain>
    </source>
</reference>
<evidence type="ECO:0000313" key="3">
    <source>
        <dbReference type="Proteomes" id="UP000563151"/>
    </source>
</evidence>
<protein>
    <recommendedName>
        <fullName evidence="1">DUF6017 domain-containing protein</fullName>
    </recommendedName>
</protein>